<proteinExistence type="predicted"/>
<accession>A0A1R1YSS8</accession>
<organism evidence="1 2">
    <name type="scientific">Smittium culicis</name>
    <dbReference type="NCBI Taxonomy" id="133412"/>
    <lineage>
        <taxon>Eukaryota</taxon>
        <taxon>Fungi</taxon>
        <taxon>Fungi incertae sedis</taxon>
        <taxon>Zoopagomycota</taxon>
        <taxon>Kickxellomycotina</taxon>
        <taxon>Harpellomycetes</taxon>
        <taxon>Harpellales</taxon>
        <taxon>Legeriomycetaceae</taxon>
        <taxon>Smittium</taxon>
    </lineage>
</organism>
<name>A0A1R1YSS8_9FUNG</name>
<evidence type="ECO:0000313" key="1">
    <source>
        <dbReference type="EMBL" id="OMJ29958.1"/>
    </source>
</evidence>
<protein>
    <submittedName>
        <fullName evidence="1">Uncharacterized protein</fullName>
    </submittedName>
</protein>
<keyword evidence="2" id="KW-1185">Reference proteome</keyword>
<comment type="caution">
    <text evidence="1">The sequence shown here is derived from an EMBL/GenBank/DDBJ whole genome shotgun (WGS) entry which is preliminary data.</text>
</comment>
<dbReference type="Gene3D" id="3.40.50.1110">
    <property type="entry name" value="SGNH hydrolase"/>
    <property type="match status" value="1"/>
</dbReference>
<evidence type="ECO:0000313" key="2">
    <source>
        <dbReference type="Proteomes" id="UP000187429"/>
    </source>
</evidence>
<dbReference type="EMBL" id="LSSM01000127">
    <property type="protein sequence ID" value="OMJ29958.1"/>
    <property type="molecule type" value="Genomic_DNA"/>
</dbReference>
<dbReference type="Proteomes" id="UP000187429">
    <property type="component" value="Unassembled WGS sequence"/>
</dbReference>
<sequence>MFAFCENKNKLIIFGDSLSSSKNNRSENTHLYQSTKATNGPVWNEYAGYFSNHTVLNYAHIRATTDNDYIYKVSNVKLTEN</sequence>
<reference evidence="2" key="1">
    <citation type="submission" date="2017-01" db="EMBL/GenBank/DDBJ databases">
        <authorList>
            <person name="Wang Y."/>
            <person name="White M."/>
            <person name="Kvist S."/>
            <person name="Moncalvo J.-M."/>
        </authorList>
    </citation>
    <scope>NUCLEOTIDE SEQUENCE [LARGE SCALE GENOMIC DNA]</scope>
    <source>
        <strain evidence="2">ID-206-W2</strain>
    </source>
</reference>
<gene>
    <name evidence="1" type="ORF">AYI69_g516</name>
</gene>
<dbReference type="AlphaFoldDB" id="A0A1R1YSS8"/>
<dbReference type="OrthoDB" id="1600564at2759"/>
<dbReference type="InterPro" id="IPR036514">
    <property type="entry name" value="SGNH_hydro_sf"/>
</dbReference>